<dbReference type="KEGG" id="smon:AWR27_15175"/>
<dbReference type="Pfam" id="PF20508">
    <property type="entry name" value="DUF6734"/>
    <property type="match status" value="1"/>
</dbReference>
<dbReference type="AlphaFoldDB" id="A0A1P9WYT8"/>
<evidence type="ECO:0000259" key="1">
    <source>
        <dbReference type="Pfam" id="PF20508"/>
    </source>
</evidence>
<dbReference type="Proteomes" id="UP000187941">
    <property type="component" value="Chromosome"/>
</dbReference>
<sequence length="498" mass="57276">MSWALSCLQLRQFYDNVTLITDEAGKTLLIDELGLPYTDVQVVLDDVLAQYPKPLWVVSKLYAYALQQEPFLHVDGDVFLYEPLPTDLLTAPLLAQNEEISDYYLPYLTEMDRAFSFVPPAIRWRQTTLHQPISAANAGILGGNDVAFLRVYAEAAFDFIEQNRAYFSTPQPQLNNFNILFEQYLFSSMAAYHNVPVRYVQSPNFQLERPCFEDAPRFQTYLHPIAPEKKVYQTCQHVARRLQLDYPDYYRRISTLSNRRFVSPAQSPLYPLFASSPAPSAPPISWTLNGQRYLQQLIPVLPDASPLPDLPDVAALQASDQATYIDEREHYRQHMAAQTNPPDAVTLDRRADACLRADLTDFDRQRFVLSDDILVIDCQWNWALPIELVFLPDAFDEHVSHQARHLLEAEPKSVKICIEPDWDTRMLVETPYEDIVDVATLEVFNEPHTVAEAFGQLRAFFGPDFPEYESKITKRFRRLVRQLVARRCLVPVEHTATP</sequence>
<keyword evidence="3" id="KW-1185">Reference proteome</keyword>
<dbReference type="InterPro" id="IPR046621">
    <property type="entry name" value="DUF6734"/>
</dbReference>
<protein>
    <recommendedName>
        <fullName evidence="1">DUF6734 domain-containing protein</fullName>
    </recommendedName>
</protein>
<organism evidence="2 3">
    <name type="scientific">Spirosoma montaniterrae</name>
    <dbReference type="NCBI Taxonomy" id="1178516"/>
    <lineage>
        <taxon>Bacteria</taxon>
        <taxon>Pseudomonadati</taxon>
        <taxon>Bacteroidota</taxon>
        <taxon>Cytophagia</taxon>
        <taxon>Cytophagales</taxon>
        <taxon>Cytophagaceae</taxon>
        <taxon>Spirosoma</taxon>
    </lineage>
</organism>
<dbReference type="STRING" id="1178516.AWR27_15175"/>
<gene>
    <name evidence="2" type="ORF">AWR27_15175</name>
</gene>
<evidence type="ECO:0000313" key="3">
    <source>
        <dbReference type="Proteomes" id="UP000187941"/>
    </source>
</evidence>
<reference evidence="2 3" key="1">
    <citation type="submission" date="2016-01" db="EMBL/GenBank/DDBJ databases">
        <authorList>
            <person name="Oliw E.H."/>
        </authorList>
    </citation>
    <scope>NUCLEOTIDE SEQUENCE [LARGE SCALE GENOMIC DNA]</scope>
    <source>
        <strain evidence="2 3">DY10</strain>
    </source>
</reference>
<feature type="domain" description="DUF6734" evidence="1">
    <location>
        <begin position="1"/>
        <end position="255"/>
    </location>
</feature>
<proteinExistence type="predicted"/>
<evidence type="ECO:0000313" key="2">
    <source>
        <dbReference type="EMBL" id="AQG80547.1"/>
    </source>
</evidence>
<name>A0A1P9WYT8_9BACT</name>
<dbReference type="EMBL" id="CP014263">
    <property type="protein sequence ID" value="AQG80547.1"/>
    <property type="molecule type" value="Genomic_DNA"/>
</dbReference>
<accession>A0A1P9WYT8</accession>